<evidence type="ECO:0000313" key="3">
    <source>
        <dbReference type="Proteomes" id="UP000317691"/>
    </source>
</evidence>
<evidence type="ECO:0000256" key="1">
    <source>
        <dbReference type="SAM" id="Phobius"/>
    </source>
</evidence>
<sequence length="254" mass="26707">MIPTIPWYITFVVIATNLAVAVIVWRIVSSATGRSDLSSASQRAVRTGSGLFLGAWFGAALLLAPRPASILHRDPFLLTPIIPILDAVPMAFALLAIWRSSSLRRVISAVPLPTLHGVQVYRAIGVVFVILLIQGQLPAHFALPAGWGDVAIGLAAPLVALALARSVPGARPIAISWNVVGVLDLFVAVGMGTGFLASLLSASRVPAAAAMGVYPMILVPTFAVPVSMLLHFICLARLAREAHEGARLVPTPAR</sequence>
<feature type="transmembrane region" description="Helical" evidence="1">
    <location>
        <begin position="119"/>
        <end position="139"/>
    </location>
</feature>
<organism evidence="2 3">
    <name type="scientific">Eiseniibacteriota bacterium</name>
    <dbReference type="NCBI Taxonomy" id="2212470"/>
    <lineage>
        <taxon>Bacteria</taxon>
        <taxon>Candidatus Eiseniibacteriota</taxon>
    </lineage>
</organism>
<feature type="transmembrane region" description="Helical" evidence="1">
    <location>
        <begin position="48"/>
        <end position="64"/>
    </location>
</feature>
<feature type="transmembrane region" description="Helical" evidence="1">
    <location>
        <begin position="217"/>
        <end position="238"/>
    </location>
</feature>
<keyword evidence="1" id="KW-0472">Membrane</keyword>
<keyword evidence="1" id="KW-0812">Transmembrane</keyword>
<feature type="transmembrane region" description="Helical" evidence="1">
    <location>
        <begin position="145"/>
        <end position="163"/>
    </location>
</feature>
<dbReference type="AlphaFoldDB" id="A0A538TGJ2"/>
<reference evidence="2 3" key="1">
    <citation type="journal article" date="2019" name="Nat. Microbiol.">
        <title>Mediterranean grassland soil C-N compound turnover is dependent on rainfall and depth, and is mediated by genomically divergent microorganisms.</title>
        <authorList>
            <person name="Diamond S."/>
            <person name="Andeer P.F."/>
            <person name="Li Z."/>
            <person name="Crits-Christoph A."/>
            <person name="Burstein D."/>
            <person name="Anantharaman K."/>
            <person name="Lane K.R."/>
            <person name="Thomas B.C."/>
            <person name="Pan C."/>
            <person name="Northen T.R."/>
            <person name="Banfield J.F."/>
        </authorList>
    </citation>
    <scope>NUCLEOTIDE SEQUENCE [LARGE SCALE GENOMIC DNA]</scope>
    <source>
        <strain evidence="2">WS_9</strain>
    </source>
</reference>
<comment type="caution">
    <text evidence="2">The sequence shown here is derived from an EMBL/GenBank/DDBJ whole genome shotgun (WGS) entry which is preliminary data.</text>
</comment>
<feature type="transmembrane region" description="Helical" evidence="1">
    <location>
        <begin position="175"/>
        <end position="197"/>
    </location>
</feature>
<dbReference type="Proteomes" id="UP000317691">
    <property type="component" value="Unassembled WGS sequence"/>
</dbReference>
<dbReference type="EMBL" id="VBOZ01000036">
    <property type="protein sequence ID" value="TMQ62737.1"/>
    <property type="molecule type" value="Genomic_DNA"/>
</dbReference>
<protein>
    <submittedName>
        <fullName evidence="2">Uncharacterized protein</fullName>
    </submittedName>
</protein>
<keyword evidence="1" id="KW-1133">Transmembrane helix</keyword>
<gene>
    <name evidence="2" type="ORF">E6K79_11825</name>
</gene>
<accession>A0A538TGJ2</accession>
<feature type="transmembrane region" description="Helical" evidence="1">
    <location>
        <begin position="76"/>
        <end position="98"/>
    </location>
</feature>
<proteinExistence type="predicted"/>
<evidence type="ECO:0000313" key="2">
    <source>
        <dbReference type="EMBL" id="TMQ62737.1"/>
    </source>
</evidence>
<name>A0A538TGJ2_UNCEI</name>
<feature type="transmembrane region" description="Helical" evidence="1">
    <location>
        <begin position="6"/>
        <end position="28"/>
    </location>
</feature>